<keyword evidence="2" id="KW-1185">Reference proteome</keyword>
<evidence type="ECO:0000313" key="2">
    <source>
        <dbReference type="Proteomes" id="UP001054811"/>
    </source>
</evidence>
<organism evidence="1 2">
    <name type="scientific">Microbacterium elymi</name>
    <dbReference type="NCBI Taxonomy" id="2909587"/>
    <lineage>
        <taxon>Bacteria</taxon>
        <taxon>Bacillati</taxon>
        <taxon>Actinomycetota</taxon>
        <taxon>Actinomycetes</taxon>
        <taxon>Micrococcales</taxon>
        <taxon>Microbacteriaceae</taxon>
        <taxon>Microbacterium</taxon>
    </lineage>
</organism>
<reference evidence="1" key="1">
    <citation type="submission" date="2022-01" db="EMBL/GenBank/DDBJ databases">
        <title>Microbacterium eymi and Microbacterium rhizovicinus sp. nov., isolated from the rhizospheric soil of Elymus tsukushiensis, a plant native to the Dokdo Islands, Republic of Korea.</title>
        <authorList>
            <person name="Hwang Y.J."/>
        </authorList>
    </citation>
    <scope>NUCLEOTIDE SEQUENCE</scope>
    <source>
        <strain evidence="1">KUDC0405</strain>
    </source>
</reference>
<accession>A0ABY5NMN8</accession>
<dbReference type="Proteomes" id="UP001054811">
    <property type="component" value="Chromosome"/>
</dbReference>
<dbReference type="Gene3D" id="1.10.3210.10">
    <property type="entry name" value="Hypothetical protein af1432"/>
    <property type="match status" value="1"/>
</dbReference>
<dbReference type="RefSeq" id="WP_259613056.1">
    <property type="nucleotide sequence ID" value="NZ_CP091139.2"/>
</dbReference>
<protein>
    <recommendedName>
        <fullName evidence="3">HD domain-containing protein</fullName>
    </recommendedName>
</protein>
<evidence type="ECO:0000313" key="1">
    <source>
        <dbReference type="EMBL" id="UUT36398.1"/>
    </source>
</evidence>
<dbReference type="SUPFAM" id="SSF109604">
    <property type="entry name" value="HD-domain/PDEase-like"/>
    <property type="match status" value="1"/>
</dbReference>
<evidence type="ECO:0008006" key="3">
    <source>
        <dbReference type="Google" id="ProtNLM"/>
    </source>
</evidence>
<sequence length="209" mass="22175">MTLSIPLTQPADDSDHAIYVCRGDAKLNGTWQFYYLRTDVAGQGEAPAGTRVSPDAGDPDAGAQVALACAIATIAHRGQTDKAGVPILAHAARVAARFDPLRKPLEHCVAWLHDVIEDTGVTTADLRAAGVHADIVELVCVLTRAPGTPAAEYYQRVAAVPVARAVASADIGDNLRPKRTRLLDPATRDRLAIKYGRAQRILGLAGAER</sequence>
<dbReference type="EMBL" id="CP091139">
    <property type="protein sequence ID" value="UUT36398.1"/>
    <property type="molecule type" value="Genomic_DNA"/>
</dbReference>
<proteinExistence type="predicted"/>
<name>A0ABY5NMN8_9MICO</name>
<gene>
    <name evidence="1" type="ORF">L2X98_26085</name>
</gene>